<dbReference type="EMBL" id="CADEPM010000011">
    <property type="protein sequence ID" value="CAB3410747.1"/>
    <property type="molecule type" value="Genomic_DNA"/>
</dbReference>
<sequence length="418" mass="46979">MGLGAVLSRIREPEESTSYSLDYQPEVKRSRPLNRKERRALKQAELKESYENISAIKIPDYKKATPPVFKIIEVDEQAFQNYNASFGYNATRNNNYVRYSLLGPSGQYAAVASQDRYVRVYKLENDKPHIHWKHNMGGLVYDIKFMNNDKFLVTSKEHPIHAFDAETGERVGAYIGRDHADAVEAAMCVGMVGDTVIGGYKKDFKLWNVERGGKPVSNFPYYDKKSYNGLTGRAMSICAHPSMPNIFAAVGCCDRIAVYSDKWKSPISTIETNTKSYTHVLYSSDGMKLYASERKGDIHCFDLRMNMMCQILKREMTTNHRAIFDIDSSLLFSGTSSGEIVAYDIGSVDEELEPISKTRIASTCVPCVSVASGKLVACSGERIFPSVGLCDTDEENENQLDSFTLYPANSFQFISYAF</sequence>
<keyword evidence="3" id="KW-1185">Reference proteome</keyword>
<evidence type="ECO:0000256" key="1">
    <source>
        <dbReference type="SAM" id="MobiDB-lite"/>
    </source>
</evidence>
<name>A0A8S1FDT8_9PELO</name>
<dbReference type="Gene3D" id="2.130.10.10">
    <property type="entry name" value="YVTN repeat-like/Quinoprotein amine dehydrogenase"/>
    <property type="match status" value="1"/>
</dbReference>
<organism evidence="2 3">
    <name type="scientific">Caenorhabditis bovis</name>
    <dbReference type="NCBI Taxonomy" id="2654633"/>
    <lineage>
        <taxon>Eukaryota</taxon>
        <taxon>Metazoa</taxon>
        <taxon>Ecdysozoa</taxon>
        <taxon>Nematoda</taxon>
        <taxon>Chromadorea</taxon>
        <taxon>Rhabditida</taxon>
        <taxon>Rhabditina</taxon>
        <taxon>Rhabditomorpha</taxon>
        <taxon>Rhabditoidea</taxon>
        <taxon>Rhabditidae</taxon>
        <taxon>Peloderinae</taxon>
        <taxon>Caenorhabditis</taxon>
    </lineage>
</organism>
<accession>A0A8S1FDT8</accession>
<dbReference type="InterPro" id="IPR051150">
    <property type="entry name" value="SWT21/TCAB1_mRNA_Telomere"/>
</dbReference>
<reference evidence="2 3" key="1">
    <citation type="submission" date="2020-04" db="EMBL/GenBank/DDBJ databases">
        <authorList>
            <person name="Laetsch R D."/>
            <person name="Stevens L."/>
            <person name="Kumar S."/>
            <person name="Blaxter L. M."/>
        </authorList>
    </citation>
    <scope>NUCLEOTIDE SEQUENCE [LARGE SCALE GENOMIC DNA]</scope>
</reference>
<protein>
    <recommendedName>
        <fullName evidence="4">WD repeat-containing protein 55 homolog</fullName>
    </recommendedName>
</protein>
<comment type="caution">
    <text evidence="2">The sequence shown here is derived from an EMBL/GenBank/DDBJ whole genome shotgun (WGS) entry which is preliminary data.</text>
</comment>
<dbReference type="PANTHER" id="PTHR13211">
    <property type="entry name" value="TELOMERASE CAJAL BODY PROTEIN 1"/>
    <property type="match status" value="1"/>
</dbReference>
<dbReference type="AlphaFoldDB" id="A0A8S1FDT8"/>
<feature type="region of interest" description="Disordered" evidence="1">
    <location>
        <begin position="1"/>
        <end position="32"/>
    </location>
</feature>
<dbReference type="GO" id="GO:0030576">
    <property type="term" value="P:Cajal body organization"/>
    <property type="evidence" value="ECO:0007669"/>
    <property type="project" value="TreeGrafter"/>
</dbReference>
<dbReference type="InterPro" id="IPR036322">
    <property type="entry name" value="WD40_repeat_dom_sf"/>
</dbReference>
<dbReference type="OrthoDB" id="239865at2759"/>
<dbReference type="GO" id="GO:0003723">
    <property type="term" value="F:RNA binding"/>
    <property type="evidence" value="ECO:0007669"/>
    <property type="project" value="TreeGrafter"/>
</dbReference>
<dbReference type="PANTHER" id="PTHR13211:SF0">
    <property type="entry name" value="TELOMERASE CAJAL BODY PROTEIN 1"/>
    <property type="match status" value="1"/>
</dbReference>
<evidence type="ECO:0000313" key="3">
    <source>
        <dbReference type="Proteomes" id="UP000494206"/>
    </source>
</evidence>
<evidence type="ECO:0000313" key="2">
    <source>
        <dbReference type="EMBL" id="CAB3410747.1"/>
    </source>
</evidence>
<dbReference type="Proteomes" id="UP000494206">
    <property type="component" value="Unassembled WGS sequence"/>
</dbReference>
<gene>
    <name evidence="2" type="ORF">CBOVIS_LOCUS12224</name>
</gene>
<dbReference type="InterPro" id="IPR015943">
    <property type="entry name" value="WD40/YVTN_repeat-like_dom_sf"/>
</dbReference>
<proteinExistence type="predicted"/>
<evidence type="ECO:0008006" key="4">
    <source>
        <dbReference type="Google" id="ProtNLM"/>
    </source>
</evidence>
<dbReference type="GO" id="GO:0015030">
    <property type="term" value="C:Cajal body"/>
    <property type="evidence" value="ECO:0007669"/>
    <property type="project" value="TreeGrafter"/>
</dbReference>
<dbReference type="SUPFAM" id="SSF50978">
    <property type="entry name" value="WD40 repeat-like"/>
    <property type="match status" value="1"/>
</dbReference>